<feature type="binding site" evidence="8">
    <location>
        <begin position="96"/>
        <end position="97"/>
    </location>
    <ligand>
        <name>NAD(+)</name>
        <dbReference type="ChEBI" id="CHEBI:57540"/>
    </ligand>
</feature>
<evidence type="ECO:0000256" key="5">
    <source>
        <dbReference type="ARBA" id="ARBA00023027"/>
    </source>
</evidence>
<feature type="active site" description="Proton acceptor" evidence="7">
    <location>
        <position position="189"/>
    </location>
</feature>
<dbReference type="RefSeq" id="XP_043033106.1">
    <property type="nucleotide sequence ID" value="XM_043190165.1"/>
</dbReference>
<evidence type="ECO:0000256" key="6">
    <source>
        <dbReference type="ARBA" id="ARBA00047315"/>
    </source>
</evidence>
<dbReference type="OrthoDB" id="498125at2759"/>
<sequence length="293" mass="31278">MCKQYNIYIIIIIILLGIMEELTASVRQVHRATTASPRTAIVTGAGQGIGRGIALRLAQDGFDICINDLSSNAKQAKAVVEEITSLGRRAVSACGDVSKRAEVEEIVKTSVDTLGPLTVMVANAGIAHSKSILDITEDDVRRIFEVNVMGVFNSDTVAAKQFMKQGTAGKILNAASGTSFRANHLLAHYSATKAAVRSLTQSFAMELGRHRITVNAYAPGIVASAMWEEIDRGMSEINGLPIGQNFARFTDSICLGRTSVPEDPAKLVSFLAGPDSDYMTGQTIVIDGGNVFV</sequence>
<comment type="similarity">
    <text evidence="1 9">Belongs to the short-chain dehydrogenases/reductases (SDR) family.</text>
</comment>
<accession>A0A9P7VES7</accession>
<dbReference type="Gene3D" id="3.40.50.720">
    <property type="entry name" value="NAD(P)-binding Rossmann-like Domain"/>
    <property type="match status" value="1"/>
</dbReference>
<dbReference type="PANTHER" id="PTHR42760:SF121">
    <property type="entry name" value="3-OXOACYL-(ACYL-CARRIER-PROTEIN) REDUCTASE"/>
    <property type="match status" value="1"/>
</dbReference>
<dbReference type="GO" id="GO:0048038">
    <property type="term" value="F:quinone binding"/>
    <property type="evidence" value="ECO:0007669"/>
    <property type="project" value="TreeGrafter"/>
</dbReference>
<keyword evidence="10" id="KW-0812">Transmembrane</keyword>
<evidence type="ECO:0000256" key="1">
    <source>
        <dbReference type="ARBA" id="ARBA00006484"/>
    </source>
</evidence>
<dbReference type="FunFam" id="3.40.50.720:FF:000084">
    <property type="entry name" value="Short-chain dehydrogenase reductase"/>
    <property type="match status" value="1"/>
</dbReference>
<evidence type="ECO:0000256" key="9">
    <source>
        <dbReference type="RuleBase" id="RU000363"/>
    </source>
</evidence>
<dbReference type="Pfam" id="PF00106">
    <property type="entry name" value="adh_short"/>
    <property type="match status" value="1"/>
</dbReference>
<dbReference type="PANTHER" id="PTHR42760">
    <property type="entry name" value="SHORT-CHAIN DEHYDROGENASES/REDUCTASES FAMILY MEMBER"/>
    <property type="match status" value="1"/>
</dbReference>
<comment type="caution">
    <text evidence="11">The sequence shown here is derived from an EMBL/GenBank/DDBJ whole genome shotgun (WGS) entry which is preliminary data.</text>
</comment>
<feature type="binding site" evidence="8">
    <location>
        <position position="193"/>
    </location>
    <ligand>
        <name>NAD(+)</name>
        <dbReference type="ChEBI" id="CHEBI:57540"/>
    </ligand>
</feature>
<keyword evidence="10" id="KW-0472">Membrane</keyword>
<dbReference type="EC" id="1.1.1.304" evidence="2"/>
<feature type="binding site" evidence="8">
    <location>
        <position position="189"/>
    </location>
    <ligand>
        <name>NAD(+)</name>
        <dbReference type="ChEBI" id="CHEBI:57540"/>
    </ligand>
</feature>
<keyword evidence="4" id="KW-0560">Oxidoreductase</keyword>
<dbReference type="GeneID" id="66112462"/>
<dbReference type="PROSITE" id="PS00061">
    <property type="entry name" value="ADH_SHORT"/>
    <property type="match status" value="1"/>
</dbReference>
<evidence type="ECO:0000256" key="3">
    <source>
        <dbReference type="ARBA" id="ARBA00022857"/>
    </source>
</evidence>
<keyword evidence="10" id="KW-1133">Transmembrane helix</keyword>
<keyword evidence="3" id="KW-0521">NADP</keyword>
<evidence type="ECO:0000256" key="7">
    <source>
        <dbReference type="PIRSR" id="PIRSR614007-1"/>
    </source>
</evidence>
<dbReference type="SUPFAM" id="SSF51735">
    <property type="entry name" value="NAD(P)-binding Rossmann-fold domains"/>
    <property type="match status" value="1"/>
</dbReference>
<dbReference type="Proteomes" id="UP000812287">
    <property type="component" value="Unassembled WGS sequence"/>
</dbReference>
<name>A0A9P7VES7_9AGAR</name>
<evidence type="ECO:0000256" key="10">
    <source>
        <dbReference type="SAM" id="Phobius"/>
    </source>
</evidence>
<evidence type="ECO:0000256" key="8">
    <source>
        <dbReference type="PIRSR" id="PIRSR614007-2"/>
    </source>
</evidence>
<protein>
    <recommendedName>
        <fullName evidence="2">diacetyl reductase [(S)-acetoin forming]</fullName>
        <ecNumber evidence="2">1.1.1.304</ecNumber>
    </recommendedName>
</protein>
<evidence type="ECO:0000313" key="11">
    <source>
        <dbReference type="EMBL" id="KAG7439606.1"/>
    </source>
</evidence>
<dbReference type="GO" id="GO:0052588">
    <property type="term" value="F:diacetyl reductase ((S)-acetoin forming) (NAD+) activity"/>
    <property type="evidence" value="ECO:0007669"/>
    <property type="project" value="UniProtKB-EC"/>
</dbReference>
<dbReference type="PRINTS" id="PR00081">
    <property type="entry name" value="GDHRDH"/>
</dbReference>
<gene>
    <name evidence="11" type="ORF">BT62DRAFT_989514</name>
</gene>
<proteinExistence type="inferred from homology"/>
<dbReference type="NCBIfam" id="TIGR02415">
    <property type="entry name" value="23BDH"/>
    <property type="match status" value="1"/>
</dbReference>
<keyword evidence="12" id="KW-1185">Reference proteome</keyword>
<feature type="transmembrane region" description="Helical" evidence="10">
    <location>
        <begin position="7"/>
        <end position="26"/>
    </location>
</feature>
<comment type="catalytic activity">
    <reaction evidence="6">
        <text>(S)-acetoin + NAD(+) = diacetyl + NADH + H(+)</text>
        <dbReference type="Rhea" id="RHEA:27286"/>
        <dbReference type="ChEBI" id="CHEBI:15378"/>
        <dbReference type="ChEBI" id="CHEBI:15687"/>
        <dbReference type="ChEBI" id="CHEBI:16583"/>
        <dbReference type="ChEBI" id="CHEBI:57540"/>
        <dbReference type="ChEBI" id="CHEBI:57945"/>
        <dbReference type="EC" id="1.1.1.304"/>
    </reaction>
</comment>
<dbReference type="EMBL" id="MU250589">
    <property type="protein sequence ID" value="KAG7439606.1"/>
    <property type="molecule type" value="Genomic_DNA"/>
</dbReference>
<dbReference type="InterPro" id="IPR014007">
    <property type="entry name" value="23BDH"/>
</dbReference>
<evidence type="ECO:0000256" key="2">
    <source>
        <dbReference type="ARBA" id="ARBA00012848"/>
    </source>
</evidence>
<keyword evidence="5 8" id="KW-0520">NAD</keyword>
<dbReference type="InterPro" id="IPR036291">
    <property type="entry name" value="NAD(P)-bd_dom_sf"/>
</dbReference>
<feature type="binding site" evidence="8">
    <location>
        <position position="68"/>
    </location>
    <ligand>
        <name>NAD(+)</name>
        <dbReference type="ChEBI" id="CHEBI:57540"/>
    </ligand>
</feature>
<evidence type="ECO:0000256" key="4">
    <source>
        <dbReference type="ARBA" id="ARBA00023002"/>
    </source>
</evidence>
<dbReference type="InterPro" id="IPR020904">
    <property type="entry name" value="Sc_DH/Rdtase_CS"/>
</dbReference>
<evidence type="ECO:0000313" key="12">
    <source>
        <dbReference type="Proteomes" id="UP000812287"/>
    </source>
</evidence>
<dbReference type="GO" id="GO:0006633">
    <property type="term" value="P:fatty acid biosynthetic process"/>
    <property type="evidence" value="ECO:0007669"/>
    <property type="project" value="TreeGrafter"/>
</dbReference>
<dbReference type="GO" id="GO:0045150">
    <property type="term" value="P:acetoin catabolic process"/>
    <property type="evidence" value="ECO:0007669"/>
    <property type="project" value="InterPro"/>
</dbReference>
<organism evidence="11 12">
    <name type="scientific">Guyanagaster necrorhizus</name>
    <dbReference type="NCBI Taxonomy" id="856835"/>
    <lineage>
        <taxon>Eukaryota</taxon>
        <taxon>Fungi</taxon>
        <taxon>Dikarya</taxon>
        <taxon>Basidiomycota</taxon>
        <taxon>Agaricomycotina</taxon>
        <taxon>Agaricomycetes</taxon>
        <taxon>Agaricomycetidae</taxon>
        <taxon>Agaricales</taxon>
        <taxon>Marasmiineae</taxon>
        <taxon>Physalacriaceae</taxon>
        <taxon>Guyanagaster</taxon>
    </lineage>
</organism>
<reference evidence="11" key="1">
    <citation type="submission" date="2020-11" db="EMBL/GenBank/DDBJ databases">
        <title>Adaptations for nitrogen fixation in a non-lichenized fungal sporocarp promotes dispersal by wood-feeding termites.</title>
        <authorList>
            <consortium name="DOE Joint Genome Institute"/>
            <person name="Koch R.A."/>
            <person name="Yoon G."/>
            <person name="Arayal U."/>
            <person name="Lail K."/>
            <person name="Amirebrahimi M."/>
            <person name="Labutti K."/>
            <person name="Lipzen A."/>
            <person name="Riley R."/>
            <person name="Barry K."/>
            <person name="Henrissat B."/>
            <person name="Grigoriev I.V."/>
            <person name="Herr J.R."/>
            <person name="Aime M.C."/>
        </authorList>
    </citation>
    <scope>NUCLEOTIDE SEQUENCE</scope>
    <source>
        <strain evidence="11">MCA 3950</strain>
    </source>
</reference>
<dbReference type="PRINTS" id="PR00080">
    <property type="entry name" value="SDRFAMILY"/>
</dbReference>
<feature type="binding site" evidence="8">
    <location>
        <position position="123"/>
    </location>
    <ligand>
        <name>NAD(+)</name>
        <dbReference type="ChEBI" id="CHEBI:57540"/>
    </ligand>
</feature>
<dbReference type="NCBIfam" id="NF005559">
    <property type="entry name" value="PRK07231.1"/>
    <property type="match status" value="1"/>
</dbReference>
<feature type="binding site" evidence="8">
    <location>
        <begin position="47"/>
        <end position="49"/>
    </location>
    <ligand>
        <name>NAD(+)</name>
        <dbReference type="ChEBI" id="CHEBI:57540"/>
    </ligand>
</feature>
<dbReference type="AlphaFoldDB" id="A0A9P7VES7"/>
<dbReference type="InterPro" id="IPR002347">
    <property type="entry name" value="SDR_fam"/>
</dbReference>